<evidence type="ECO:0000313" key="1">
    <source>
        <dbReference type="EMBL" id="CAI6073926.1"/>
    </source>
</evidence>
<dbReference type="Proteomes" id="UP001160390">
    <property type="component" value="Unassembled WGS sequence"/>
</dbReference>
<protein>
    <recommendedName>
        <fullName evidence="3">Dienelactone hydrolase domain-containing protein</fullName>
    </recommendedName>
</protein>
<sequence length="106" mass="11246">MPAWLSGGSTGDHHRNEPAVGPIVKDTIKIMEEEYGGKKLRAVGYCFGAKYLVPHFNAGYIAHPSYVSDDELAALTGRGEVGEGAGLLASCFMSLCCTNDVWPPGS</sequence>
<evidence type="ECO:0008006" key="3">
    <source>
        <dbReference type="Google" id="ProtNLM"/>
    </source>
</evidence>
<proteinExistence type="predicted"/>
<comment type="caution">
    <text evidence="1">The sequence shown here is derived from an EMBL/GenBank/DDBJ whole genome shotgun (WGS) entry which is preliminary data.</text>
</comment>
<gene>
    <name evidence="1" type="ORF">CCHLO57077_00019006</name>
</gene>
<name>A0AA35LTT5_9HYPO</name>
<dbReference type="AlphaFoldDB" id="A0AA35LTT5"/>
<reference evidence="1" key="1">
    <citation type="submission" date="2023-01" db="EMBL/GenBank/DDBJ databases">
        <authorList>
            <person name="Piombo E."/>
        </authorList>
    </citation>
    <scope>NUCLEOTIDE SEQUENCE</scope>
</reference>
<dbReference type="EMBL" id="CABFNP030000649">
    <property type="protein sequence ID" value="CAI6073926.1"/>
    <property type="molecule type" value="Genomic_DNA"/>
</dbReference>
<keyword evidence="2" id="KW-1185">Reference proteome</keyword>
<accession>A0AA35LTT5</accession>
<evidence type="ECO:0000313" key="2">
    <source>
        <dbReference type="Proteomes" id="UP001160390"/>
    </source>
</evidence>
<organism evidence="1 2">
    <name type="scientific">Clonostachys chloroleuca</name>
    <dbReference type="NCBI Taxonomy" id="1926264"/>
    <lineage>
        <taxon>Eukaryota</taxon>
        <taxon>Fungi</taxon>
        <taxon>Dikarya</taxon>
        <taxon>Ascomycota</taxon>
        <taxon>Pezizomycotina</taxon>
        <taxon>Sordariomycetes</taxon>
        <taxon>Hypocreomycetidae</taxon>
        <taxon>Hypocreales</taxon>
        <taxon>Bionectriaceae</taxon>
        <taxon>Clonostachys</taxon>
    </lineage>
</organism>